<protein>
    <submittedName>
        <fullName evidence="2">Uncharacterized protein</fullName>
    </submittedName>
</protein>
<evidence type="ECO:0000313" key="2">
    <source>
        <dbReference type="EMBL" id="WAR44254.1"/>
    </source>
</evidence>
<accession>A0ABY7GHF6</accession>
<keyword evidence="1" id="KW-1133">Transmembrane helix</keyword>
<feature type="transmembrane region" description="Helical" evidence="1">
    <location>
        <begin position="29"/>
        <end position="47"/>
    </location>
</feature>
<gene>
    <name evidence="2" type="ORF">NM686_018080</name>
</gene>
<keyword evidence="1" id="KW-0472">Membrane</keyword>
<dbReference type="Proteomes" id="UP001162780">
    <property type="component" value="Chromosome"/>
</dbReference>
<dbReference type="RefSeq" id="WP_255189231.1">
    <property type="nucleotide sequence ID" value="NZ_CP113517.1"/>
</dbReference>
<feature type="transmembrane region" description="Helical" evidence="1">
    <location>
        <begin position="83"/>
        <end position="101"/>
    </location>
</feature>
<organism evidence="2 3">
    <name type="scientific">Methylomonas rapida</name>
    <dbReference type="NCBI Taxonomy" id="2963939"/>
    <lineage>
        <taxon>Bacteria</taxon>
        <taxon>Pseudomonadati</taxon>
        <taxon>Pseudomonadota</taxon>
        <taxon>Gammaproteobacteria</taxon>
        <taxon>Methylococcales</taxon>
        <taxon>Methylococcaceae</taxon>
        <taxon>Methylomonas</taxon>
    </lineage>
</organism>
<evidence type="ECO:0000256" key="1">
    <source>
        <dbReference type="SAM" id="Phobius"/>
    </source>
</evidence>
<keyword evidence="3" id="KW-1185">Reference proteome</keyword>
<dbReference type="EMBL" id="CP113517">
    <property type="protein sequence ID" value="WAR44254.1"/>
    <property type="molecule type" value="Genomic_DNA"/>
</dbReference>
<feature type="transmembrane region" description="Helical" evidence="1">
    <location>
        <begin position="54"/>
        <end position="71"/>
    </location>
</feature>
<keyword evidence="1" id="KW-0812">Transmembrane</keyword>
<reference evidence="2" key="1">
    <citation type="submission" date="2022-11" db="EMBL/GenBank/DDBJ databases">
        <title>Methylomonas rapida sp. nov., Carotenoid-Producing Obligate Methanotrophs with High Growth Characteristics and Biotechnological Potential.</title>
        <authorList>
            <person name="Tikhonova E.N."/>
            <person name="Suleimanov R.Z."/>
            <person name="Miroshnikov K."/>
            <person name="Oshkin I.Y."/>
            <person name="Belova S.E."/>
            <person name="Danilova O.V."/>
            <person name="Ashikhmin A."/>
            <person name="Konopkin A."/>
            <person name="But S.Y."/>
            <person name="Khmelenina V.N."/>
            <person name="Kuznetsov N."/>
            <person name="Pimenov N.V."/>
            <person name="Dedysh S.N."/>
        </authorList>
    </citation>
    <scope>NUCLEOTIDE SEQUENCE</scope>
    <source>
        <strain evidence="2">MP1</strain>
    </source>
</reference>
<name>A0ABY7GHF6_9GAMM</name>
<sequence>MPIFIVCCLLLAFLVKSQSIYLSFLLDQWVWMAGSAAAVLFLFLGWWKKLSGAVWHDGFAVGALSAWYGNWQPLFSRDAPMFYLFPLYYALLSGWLTLAIINKSARFDPASRESLIYLQHNLARFDTRLIACLVLASLVAPEHYLLYPSAMSLFIVRFTLQRCLEIIESQ</sequence>
<evidence type="ECO:0000313" key="3">
    <source>
        <dbReference type="Proteomes" id="UP001162780"/>
    </source>
</evidence>
<proteinExistence type="predicted"/>